<organism evidence="3 4">
    <name type="scientific">Acetobacter thailandicus</name>
    <dbReference type="NCBI Taxonomy" id="1502842"/>
    <lineage>
        <taxon>Bacteria</taxon>
        <taxon>Pseudomonadati</taxon>
        <taxon>Pseudomonadota</taxon>
        <taxon>Alphaproteobacteria</taxon>
        <taxon>Acetobacterales</taxon>
        <taxon>Acetobacteraceae</taxon>
        <taxon>Acetobacter</taxon>
    </lineage>
</organism>
<evidence type="ECO:0000259" key="2">
    <source>
        <dbReference type="Pfam" id="PF07885"/>
    </source>
</evidence>
<feature type="transmembrane region" description="Helical" evidence="1">
    <location>
        <begin position="28"/>
        <end position="48"/>
    </location>
</feature>
<keyword evidence="1" id="KW-0472">Membrane</keyword>
<evidence type="ECO:0000313" key="4">
    <source>
        <dbReference type="Proteomes" id="UP001301152"/>
    </source>
</evidence>
<dbReference type="EMBL" id="JAPIUZ010000003">
    <property type="protein sequence ID" value="MCX2563857.1"/>
    <property type="molecule type" value="Genomic_DNA"/>
</dbReference>
<dbReference type="RefSeq" id="WP_173559593.1">
    <property type="nucleotide sequence ID" value="NZ_JAPIUZ010000003.1"/>
</dbReference>
<feature type="transmembrane region" description="Helical" evidence="1">
    <location>
        <begin position="121"/>
        <end position="141"/>
    </location>
</feature>
<sequence length="206" mass="22782">MIGVFFLFYLIILPLIDAISPHEYGVARVSLGIFVLAFLFLVSVAMAVESTKAFYSIGAEKNRQIKIFLIKIKKLKDKSLGVDAPGALISMILSYIFFNYIFSVFYIFLSHVDNHSFSTGGPLSIIDGIFFSVVTATTIGYGDVYPETGIAKLSVLFQILISMFYAVVLFSASSSYLRDYVSTVKKQAAKEVAEELEQKTEQSAQG</sequence>
<feature type="domain" description="Potassium channel" evidence="2">
    <location>
        <begin position="100"/>
        <end position="177"/>
    </location>
</feature>
<dbReference type="Proteomes" id="UP001301152">
    <property type="component" value="Unassembled WGS sequence"/>
</dbReference>
<accession>A0ABT3QEZ4</accession>
<keyword evidence="3" id="KW-0407">Ion channel</keyword>
<dbReference type="GO" id="GO:0034220">
    <property type="term" value="P:monoatomic ion transmembrane transport"/>
    <property type="evidence" value="ECO:0007669"/>
    <property type="project" value="UniProtKB-KW"/>
</dbReference>
<dbReference type="SUPFAM" id="SSF81324">
    <property type="entry name" value="Voltage-gated potassium channels"/>
    <property type="match status" value="1"/>
</dbReference>
<keyword evidence="4" id="KW-1185">Reference proteome</keyword>
<keyword evidence="3" id="KW-0813">Transport</keyword>
<reference evidence="3 4" key="1">
    <citation type="submission" date="2022-11" db="EMBL/GenBank/DDBJ databases">
        <title>Genome sequencing of Acetobacter type strain.</title>
        <authorList>
            <person name="Heo J."/>
            <person name="Lee D."/>
            <person name="Han B.-H."/>
            <person name="Hong S.-B."/>
            <person name="Kwon S.-W."/>
        </authorList>
    </citation>
    <scope>NUCLEOTIDE SEQUENCE [LARGE SCALE GENOMIC DNA]</scope>
    <source>
        <strain evidence="3 4">KACC 21253</strain>
    </source>
</reference>
<evidence type="ECO:0000256" key="1">
    <source>
        <dbReference type="SAM" id="Phobius"/>
    </source>
</evidence>
<dbReference type="Pfam" id="PF07885">
    <property type="entry name" value="Ion_trans_2"/>
    <property type="match status" value="1"/>
</dbReference>
<dbReference type="Gene3D" id="1.10.287.70">
    <property type="match status" value="1"/>
</dbReference>
<feature type="transmembrane region" description="Helical" evidence="1">
    <location>
        <begin position="86"/>
        <end position="109"/>
    </location>
</feature>
<evidence type="ECO:0000313" key="3">
    <source>
        <dbReference type="EMBL" id="MCX2563857.1"/>
    </source>
</evidence>
<keyword evidence="1" id="KW-1133">Transmembrane helix</keyword>
<keyword evidence="3" id="KW-0406">Ion transport</keyword>
<feature type="transmembrane region" description="Helical" evidence="1">
    <location>
        <begin position="153"/>
        <end position="172"/>
    </location>
</feature>
<gene>
    <name evidence="3" type="ORF">OQ497_07805</name>
</gene>
<proteinExistence type="predicted"/>
<keyword evidence="1" id="KW-0812">Transmembrane</keyword>
<protein>
    <submittedName>
        <fullName evidence="3">Potassium channel family protein</fullName>
    </submittedName>
</protein>
<name>A0ABT3QEZ4_9PROT</name>
<comment type="caution">
    <text evidence="3">The sequence shown here is derived from an EMBL/GenBank/DDBJ whole genome shotgun (WGS) entry which is preliminary data.</text>
</comment>
<dbReference type="InterPro" id="IPR013099">
    <property type="entry name" value="K_chnl_dom"/>
</dbReference>